<gene>
    <name evidence="1" type="ORF">NP493_662g01122</name>
</gene>
<proteinExistence type="predicted"/>
<evidence type="ECO:0000313" key="2">
    <source>
        <dbReference type="Proteomes" id="UP001209878"/>
    </source>
</evidence>
<keyword evidence="2" id="KW-1185">Reference proteome</keyword>
<dbReference type="PANTHER" id="PTHR37162">
    <property type="entry name" value="HAT FAMILY DIMERISATION DOMAINCONTAINING PROTEIN-RELATED"/>
    <property type="match status" value="1"/>
</dbReference>
<accession>A0AAD9KT93</accession>
<name>A0AAD9KT93_RIDPI</name>
<dbReference type="AlphaFoldDB" id="A0AAD9KT93"/>
<dbReference type="PANTHER" id="PTHR37162:SF10">
    <property type="entry name" value="DUF4371 DOMAIN-CONTAINING PROTEIN"/>
    <property type="match status" value="1"/>
</dbReference>
<organism evidence="1 2">
    <name type="scientific">Ridgeia piscesae</name>
    <name type="common">Tubeworm</name>
    <dbReference type="NCBI Taxonomy" id="27915"/>
    <lineage>
        <taxon>Eukaryota</taxon>
        <taxon>Metazoa</taxon>
        <taxon>Spiralia</taxon>
        <taxon>Lophotrochozoa</taxon>
        <taxon>Annelida</taxon>
        <taxon>Polychaeta</taxon>
        <taxon>Sedentaria</taxon>
        <taxon>Canalipalpata</taxon>
        <taxon>Sabellida</taxon>
        <taxon>Siboglinidae</taxon>
        <taxon>Ridgeia</taxon>
    </lineage>
</organism>
<protein>
    <submittedName>
        <fullName evidence="1">Uncharacterized protein</fullName>
    </submittedName>
</protein>
<dbReference type="Proteomes" id="UP001209878">
    <property type="component" value="Unassembled WGS sequence"/>
</dbReference>
<comment type="caution">
    <text evidence="1">The sequence shown here is derived from an EMBL/GenBank/DDBJ whole genome shotgun (WGS) entry which is preliminary data.</text>
</comment>
<sequence length="203" mass="23233">MEPPMKKCKQYAGTFQSSWNGQFQGVVTPSKLGSNHAWCTVCYRNIKVAVSGVYDVHEHLKSKMHERQLKCPQVTSFFKLKTADSTDSTTKAVVSFAYFVAEHNLPTSLGDHGPPNVHRQRDCKVHKDHADHEMVFVDGRHKASRGAMSKRSRRCEQFIEFEDFTDIEHLGILKHCPTRWLFLLMVVERLLQQLPAVGVLRQP</sequence>
<evidence type="ECO:0000313" key="1">
    <source>
        <dbReference type="EMBL" id="KAK2176475.1"/>
    </source>
</evidence>
<reference evidence="1" key="1">
    <citation type="journal article" date="2023" name="Mol. Biol. Evol.">
        <title>Third-Generation Sequencing Reveals the Adaptive Role of the Epigenome in Three Deep-Sea Polychaetes.</title>
        <authorList>
            <person name="Perez M."/>
            <person name="Aroh O."/>
            <person name="Sun Y."/>
            <person name="Lan Y."/>
            <person name="Juniper S.K."/>
            <person name="Young C.R."/>
            <person name="Angers B."/>
            <person name="Qian P.Y."/>
        </authorList>
    </citation>
    <scope>NUCLEOTIDE SEQUENCE</scope>
    <source>
        <strain evidence="1">R07B-5</strain>
    </source>
</reference>
<dbReference type="EMBL" id="JAODUO010000661">
    <property type="protein sequence ID" value="KAK2176475.1"/>
    <property type="molecule type" value="Genomic_DNA"/>
</dbReference>